<dbReference type="Proteomes" id="UP000215335">
    <property type="component" value="Unassembled WGS sequence"/>
</dbReference>
<feature type="compositionally biased region" description="Basic and acidic residues" evidence="1">
    <location>
        <begin position="148"/>
        <end position="178"/>
    </location>
</feature>
<accession>A0A232F7H4</accession>
<dbReference type="AlphaFoldDB" id="A0A232F7H4"/>
<reference evidence="2 3" key="1">
    <citation type="journal article" date="2017" name="Curr. Biol.">
        <title>The Evolution of Venom by Co-option of Single-Copy Genes.</title>
        <authorList>
            <person name="Martinson E.O."/>
            <person name="Mrinalini"/>
            <person name="Kelkar Y.D."/>
            <person name="Chang C.H."/>
            <person name="Werren J.H."/>
        </authorList>
    </citation>
    <scope>NUCLEOTIDE SEQUENCE [LARGE SCALE GENOMIC DNA]</scope>
    <source>
        <strain evidence="2 3">Alberta</strain>
        <tissue evidence="2">Whole body</tissue>
    </source>
</reference>
<evidence type="ECO:0000256" key="1">
    <source>
        <dbReference type="SAM" id="MobiDB-lite"/>
    </source>
</evidence>
<comment type="caution">
    <text evidence="2">The sequence shown here is derived from an EMBL/GenBank/DDBJ whole genome shotgun (WGS) entry which is preliminary data.</text>
</comment>
<evidence type="ECO:0000313" key="3">
    <source>
        <dbReference type="Proteomes" id="UP000215335"/>
    </source>
</evidence>
<evidence type="ECO:0000313" key="2">
    <source>
        <dbReference type="EMBL" id="OXU26625.1"/>
    </source>
</evidence>
<sequence length="178" mass="20277">MTAYLEKGTQKWCVSLSSDKHKITLESLEFHQNGSRFAQAARLQRWLECWTCERVTHWWCDCPNAGDSGCETRTSQAQNTRRCSRSDYVSAKELDSTALTSKSFLRLSRRTETAQARVELPESLPRGGTSLLKGGQTRGRARALSEANPRKETHRSLIDLRDLTPTNEQREQFGRKAD</sequence>
<gene>
    <name evidence="2" type="ORF">TSAR_012117</name>
</gene>
<organism evidence="2 3">
    <name type="scientific">Trichomalopsis sarcophagae</name>
    <dbReference type="NCBI Taxonomy" id="543379"/>
    <lineage>
        <taxon>Eukaryota</taxon>
        <taxon>Metazoa</taxon>
        <taxon>Ecdysozoa</taxon>
        <taxon>Arthropoda</taxon>
        <taxon>Hexapoda</taxon>
        <taxon>Insecta</taxon>
        <taxon>Pterygota</taxon>
        <taxon>Neoptera</taxon>
        <taxon>Endopterygota</taxon>
        <taxon>Hymenoptera</taxon>
        <taxon>Apocrita</taxon>
        <taxon>Proctotrupomorpha</taxon>
        <taxon>Chalcidoidea</taxon>
        <taxon>Pteromalidae</taxon>
        <taxon>Pteromalinae</taxon>
        <taxon>Trichomalopsis</taxon>
    </lineage>
</organism>
<feature type="region of interest" description="Disordered" evidence="1">
    <location>
        <begin position="124"/>
        <end position="178"/>
    </location>
</feature>
<keyword evidence="3" id="KW-1185">Reference proteome</keyword>
<proteinExistence type="predicted"/>
<name>A0A232F7H4_9HYME</name>
<dbReference type="EMBL" id="NNAY01000766">
    <property type="protein sequence ID" value="OXU26625.1"/>
    <property type="molecule type" value="Genomic_DNA"/>
</dbReference>
<protein>
    <submittedName>
        <fullName evidence="2">Uncharacterized protein</fullName>
    </submittedName>
</protein>